<dbReference type="InterPro" id="IPR007452">
    <property type="entry name" value="TamB_C"/>
</dbReference>
<feature type="transmembrane region" description="Helical" evidence="5">
    <location>
        <begin position="12"/>
        <end position="32"/>
    </location>
</feature>
<gene>
    <name evidence="8" type="primary">tamB</name>
    <name evidence="7" type="ORF">SBX37_08155</name>
    <name evidence="8" type="ORF">VIM7927_03641</name>
</gene>
<dbReference type="RefSeq" id="WP_087482334.1">
    <property type="nucleotide sequence ID" value="NZ_AP024883.1"/>
</dbReference>
<dbReference type="GO" id="GO:0009306">
    <property type="term" value="P:protein secretion"/>
    <property type="evidence" value="ECO:0007669"/>
    <property type="project" value="InterPro"/>
</dbReference>
<comment type="subcellular location">
    <subcellularLocation>
        <location evidence="1">Membrane</location>
        <topology evidence="1">Single-pass membrane protein</topology>
    </subcellularLocation>
</comment>
<evidence type="ECO:0000256" key="3">
    <source>
        <dbReference type="ARBA" id="ARBA00022989"/>
    </source>
</evidence>
<dbReference type="PANTHER" id="PTHR36985:SF1">
    <property type="entry name" value="TRANSLOCATION AND ASSEMBLY MODULE SUBUNIT TAMB"/>
    <property type="match status" value="1"/>
</dbReference>
<reference evidence="8 9" key="1">
    <citation type="submission" date="2017-05" db="EMBL/GenBank/DDBJ databases">
        <authorList>
            <person name="Song R."/>
            <person name="Chenine A.L."/>
            <person name="Ruprecht R.M."/>
        </authorList>
    </citation>
    <scope>NUCLEOTIDE SEQUENCE [LARGE SCALE GENOMIC DNA]</scope>
    <source>
        <strain evidence="8 9">CECT 7927</strain>
    </source>
</reference>
<evidence type="ECO:0000313" key="8">
    <source>
        <dbReference type="EMBL" id="SMS02321.1"/>
    </source>
</evidence>
<keyword evidence="3 5" id="KW-1133">Transmembrane helix</keyword>
<dbReference type="EMBL" id="FXXI01000009">
    <property type="protein sequence ID" value="SMS02321.1"/>
    <property type="molecule type" value="Genomic_DNA"/>
</dbReference>
<dbReference type="AlphaFoldDB" id="A0A1Y6IZ76"/>
<dbReference type="Pfam" id="PF04357">
    <property type="entry name" value="TamB"/>
    <property type="match status" value="1"/>
</dbReference>
<keyword evidence="2 5" id="KW-0812">Transmembrane</keyword>
<reference evidence="7 10" key="2">
    <citation type="submission" date="2023-11" db="EMBL/GenBank/DDBJ databases">
        <title>Plant-associative lifestyle of Vibrio porteresiae and its evolutionary dynamics.</title>
        <authorList>
            <person name="Rameshkumar N."/>
            <person name="Kirti K."/>
        </authorList>
    </citation>
    <scope>NUCLEOTIDE SEQUENCE [LARGE SCALE GENOMIC DNA]</scope>
    <source>
        <strain evidence="7 10">MSSRF38</strain>
    </source>
</reference>
<evidence type="ECO:0000256" key="1">
    <source>
        <dbReference type="ARBA" id="ARBA00004167"/>
    </source>
</evidence>
<protein>
    <submittedName>
        <fullName evidence="8">Translocation and assembly module TamB</fullName>
    </submittedName>
    <submittedName>
        <fullName evidence="7">Translocation/assembly module TamB domain-containing protein</fullName>
    </submittedName>
</protein>
<evidence type="ECO:0000256" key="5">
    <source>
        <dbReference type="SAM" id="Phobius"/>
    </source>
</evidence>
<evidence type="ECO:0000313" key="9">
    <source>
        <dbReference type="Proteomes" id="UP000196125"/>
    </source>
</evidence>
<evidence type="ECO:0000256" key="2">
    <source>
        <dbReference type="ARBA" id="ARBA00022692"/>
    </source>
</evidence>
<evidence type="ECO:0000256" key="4">
    <source>
        <dbReference type="ARBA" id="ARBA00023136"/>
    </source>
</evidence>
<evidence type="ECO:0000313" key="10">
    <source>
        <dbReference type="Proteomes" id="UP001283366"/>
    </source>
</evidence>
<evidence type="ECO:0000313" key="7">
    <source>
        <dbReference type="EMBL" id="MDW6002830.1"/>
    </source>
</evidence>
<keyword evidence="4 5" id="KW-0472">Membrane</keyword>
<dbReference type="PANTHER" id="PTHR36985">
    <property type="entry name" value="TRANSLOCATION AND ASSEMBLY MODULE SUBUNIT TAMB"/>
    <property type="match status" value="1"/>
</dbReference>
<name>A0A1Y6IZ76_9VIBR</name>
<accession>A0A1Y6IZ76</accession>
<dbReference type="Proteomes" id="UP001283366">
    <property type="component" value="Unassembled WGS sequence"/>
</dbReference>
<dbReference type="GO" id="GO:0005886">
    <property type="term" value="C:plasma membrane"/>
    <property type="evidence" value="ECO:0007669"/>
    <property type="project" value="InterPro"/>
</dbReference>
<dbReference type="GO" id="GO:0097347">
    <property type="term" value="C:TAM protein secretion complex"/>
    <property type="evidence" value="ECO:0007669"/>
    <property type="project" value="TreeGrafter"/>
</dbReference>
<sequence length="1255" mass="137416">MIRLALRTSQWLMIAVVLVLALLISLTAFLLYTPAGLHLAVTGAERFVPGLRIERAEGILGGEMSLHDVVYADSQTQLAVQLAQVGLSIRSRCLFQPSLCLDSLTVRGAHLSLPEDSQPSGPDDTDSDPYPVISLPVPITVSHFSLEDIILELPQMRIQWQQFSGGFSWYRSRLTLDKTALRQITVDLHTSPESQQTAASSLSSFSYPAVTLPEVWIPVDVRLNEFSLEGMNIRGGLAQEIKQLHVSGQAFRHRVRLQQLEVSTPELDVAAQGQATLSGGYPLNIQLNSVLHLPEINGQTVTAHLRGSLAKMKVDAGLGERVQADISAQLEPITEGLPFEITVRDFSGQWPLTGDSQYQLDLAHLNLKGQLDNYTLALQGQVDGKDIPSAKFDISGKGSLTQLDLATLQVNTLNGTVSGQSHFNWEKTLELGSQLAFRQIEPQAQWPDFPGKLAGQIDLNASLSDQKWQLDVTQLELNGELKQYPLHIAGPLMLSGETENMQIKASTPALVFSHGQNQIRAQGTLDQQWNMDVAVAIPDLSKSLPGGKGTIQGKIRMRGNLRHPEANVALTGKQLRWHNEIQAKEVFLKGKLAGFPEMRGDVVLNMTQGRYQDYAVKTLMLSGKGDLTQHQFKLDADAPEGRIQVQIAGSTDQTFRVWQGMLEQAELSLDKHHLTLSAPVKMTLMPKEQQLSVQAHCWRDGSSSLCLDQDTTISPSSGQFHLSLHQLDLSRLAHLLPEETTVEGKLNAQAFLKWAQGPDQKQPPEAELTVTVEQGQLQQQMETKSLVVAWQQMQLQMNLKDDHLAASGRIDLAEHGVLDLAVTIPDINRQQKHITGNIDVNRLDLSLMQSLLGDYSEFGSIVDGRLKVHGPILHPQIEGKLAVSQLQLQGEVTPVDIRQGNIDIRFQGYQAQLSALVQTPEGELHLQGDADWAKMDAWAVHSRLYADGVDIDFPPYVKLRAIPDMTLTLTPKIARVEGTVEIPEGDITVDELPDSAVRVSKDQVIIRHSQPVEQQQSLPFTLESHVTVTLGKKVRLSAFGLDGNLQGGLTISQRDNAPFMTGEVNILNGTYRSLGQDLVIQQGKVIMNGPVSQPYVAITAIRNPDNIEDDVTVGIKVDGPADNPSVSIFSNPAMAQANALSYLIRGQNLDAESNNGALTTSLIGLSLAQSGKLVGEIGQAFGVQDLQLDTSGAGEDSQVTVSGYILPGLQVKYGVGIFNSVGEFTVRYRLMSDLYIEAVSGLTSTMNVLYQFEFD</sequence>
<proteinExistence type="predicted"/>
<keyword evidence="10" id="KW-1185">Reference proteome</keyword>
<feature type="domain" description="Translocation and assembly module TamB C-terminal" evidence="6">
    <location>
        <begin position="921"/>
        <end position="1254"/>
    </location>
</feature>
<dbReference type="OrthoDB" id="5555605at2"/>
<organism evidence="8 9">
    <name type="scientific">Vibrio mangrovi</name>
    <dbReference type="NCBI Taxonomy" id="474394"/>
    <lineage>
        <taxon>Bacteria</taxon>
        <taxon>Pseudomonadati</taxon>
        <taxon>Pseudomonadota</taxon>
        <taxon>Gammaproteobacteria</taxon>
        <taxon>Vibrionales</taxon>
        <taxon>Vibrionaceae</taxon>
        <taxon>Vibrio</taxon>
    </lineage>
</organism>
<dbReference type="EMBL" id="JAWRCO010000001">
    <property type="protein sequence ID" value="MDW6002830.1"/>
    <property type="molecule type" value="Genomic_DNA"/>
</dbReference>
<dbReference type="Proteomes" id="UP000196125">
    <property type="component" value="Unassembled WGS sequence"/>
</dbReference>
<evidence type="ECO:0000259" key="6">
    <source>
        <dbReference type="Pfam" id="PF04357"/>
    </source>
</evidence>